<keyword evidence="3" id="KW-1185">Reference proteome</keyword>
<evidence type="ECO:0000313" key="3">
    <source>
        <dbReference type="Proteomes" id="UP001589710"/>
    </source>
</evidence>
<comment type="caution">
    <text evidence="2">The sequence shown here is derived from an EMBL/GenBank/DDBJ whole genome shotgun (WGS) entry which is preliminary data.</text>
</comment>
<proteinExistence type="predicted"/>
<evidence type="ECO:0000313" key="2">
    <source>
        <dbReference type="EMBL" id="MFB9579389.1"/>
    </source>
</evidence>
<evidence type="ECO:0000256" key="1">
    <source>
        <dbReference type="SAM" id="MobiDB-lite"/>
    </source>
</evidence>
<feature type="compositionally biased region" description="Basic and acidic residues" evidence="1">
    <location>
        <begin position="53"/>
        <end position="62"/>
    </location>
</feature>
<organism evidence="2 3">
    <name type="scientific">Streptomyces yanii</name>
    <dbReference type="NCBI Taxonomy" id="78510"/>
    <lineage>
        <taxon>Bacteria</taxon>
        <taxon>Bacillati</taxon>
        <taxon>Actinomycetota</taxon>
        <taxon>Actinomycetes</taxon>
        <taxon>Kitasatosporales</taxon>
        <taxon>Streptomycetaceae</taxon>
        <taxon>Streptomyces</taxon>
    </lineage>
</organism>
<accession>A0ABV5RNC2</accession>
<dbReference type="EMBL" id="JBHMCG010000222">
    <property type="protein sequence ID" value="MFB9579389.1"/>
    <property type="molecule type" value="Genomic_DNA"/>
</dbReference>
<sequence length="96" mass="9982">MEEPGSRPGFAGPRSGGIGASFFTELPAPEADFASARPLPVHPAPATASPGAGERHLDRKLEVPAGASEAARPIRDEIRAPVEALIVEIVPQDRPP</sequence>
<protein>
    <submittedName>
        <fullName evidence="2">Uncharacterized protein</fullName>
    </submittedName>
</protein>
<dbReference type="Proteomes" id="UP001589710">
    <property type="component" value="Unassembled WGS sequence"/>
</dbReference>
<reference evidence="2 3" key="1">
    <citation type="submission" date="2024-09" db="EMBL/GenBank/DDBJ databases">
        <authorList>
            <person name="Sun Q."/>
            <person name="Mori K."/>
        </authorList>
    </citation>
    <scope>NUCLEOTIDE SEQUENCE [LARGE SCALE GENOMIC DNA]</scope>
    <source>
        <strain evidence="2 3">JCM 3331</strain>
    </source>
</reference>
<feature type="region of interest" description="Disordered" evidence="1">
    <location>
        <begin position="1"/>
        <end position="77"/>
    </location>
</feature>
<dbReference type="RefSeq" id="WP_345517403.1">
    <property type="nucleotide sequence ID" value="NZ_BAAAXD010000045.1"/>
</dbReference>
<name>A0ABV5RNC2_9ACTN</name>
<gene>
    <name evidence="2" type="ORF">ACFFTL_45885</name>
</gene>